<dbReference type="InterPro" id="IPR037185">
    <property type="entry name" value="EmrE-like"/>
</dbReference>
<sequence length="305" mass="32632">MPKNQRLIGTLFVFLSSTGFATVPTFTKKIYAHDTNAMGVMSVRFALATLLMFAIRAVMLRNTPWPSLKNTAKLLLWGVCIMGISLTYFIAINDIDTGLAIVLFYANPIFIVFGSWIIWKKRPSRNVLISLVFTMIGVFITVGQIGDASMSAVALVLLSAVFFTIYLLGLSHSLEQTDVITSVVIVNAGGAISYWFLVVTSPGSLTSEFPHDSVAWLYIAGLVILGTVIPILAGFAGLKRVGPSMVSVLTTLEPVLAIAAGVIFLGERLTINRVIGASFVIGALIALSVLEARTETSAGLGVISP</sequence>
<proteinExistence type="predicted"/>
<feature type="domain" description="EamA" evidence="2">
    <location>
        <begin position="151"/>
        <end position="288"/>
    </location>
</feature>
<feature type="transmembrane region" description="Helical" evidence="1">
    <location>
        <begin position="217"/>
        <end position="238"/>
    </location>
</feature>
<feature type="transmembrane region" description="Helical" evidence="1">
    <location>
        <begin position="98"/>
        <end position="119"/>
    </location>
</feature>
<feature type="transmembrane region" description="Helical" evidence="1">
    <location>
        <begin position="71"/>
        <end position="92"/>
    </location>
</feature>
<evidence type="ECO:0000259" key="2">
    <source>
        <dbReference type="Pfam" id="PF00892"/>
    </source>
</evidence>
<dbReference type="EMBL" id="CAFAAG010000037">
    <property type="protein sequence ID" value="CAB4791209.1"/>
    <property type="molecule type" value="Genomic_DNA"/>
</dbReference>
<dbReference type="AlphaFoldDB" id="A0A6J6X450"/>
<reference evidence="3" key="1">
    <citation type="submission" date="2020-05" db="EMBL/GenBank/DDBJ databases">
        <authorList>
            <person name="Chiriac C."/>
            <person name="Salcher M."/>
            <person name="Ghai R."/>
            <person name="Kavagutti S V."/>
        </authorList>
    </citation>
    <scope>NUCLEOTIDE SEQUENCE</scope>
</reference>
<dbReference type="PANTHER" id="PTHR22911">
    <property type="entry name" value="ACYL-MALONYL CONDENSING ENZYME-RELATED"/>
    <property type="match status" value="1"/>
</dbReference>
<organism evidence="3">
    <name type="scientific">freshwater metagenome</name>
    <dbReference type="NCBI Taxonomy" id="449393"/>
    <lineage>
        <taxon>unclassified sequences</taxon>
        <taxon>metagenomes</taxon>
        <taxon>ecological metagenomes</taxon>
    </lineage>
</organism>
<dbReference type="GO" id="GO:0016020">
    <property type="term" value="C:membrane"/>
    <property type="evidence" value="ECO:0007669"/>
    <property type="project" value="InterPro"/>
</dbReference>
<dbReference type="Pfam" id="PF00892">
    <property type="entry name" value="EamA"/>
    <property type="match status" value="2"/>
</dbReference>
<keyword evidence="1" id="KW-1133">Transmembrane helix</keyword>
<dbReference type="InterPro" id="IPR000620">
    <property type="entry name" value="EamA_dom"/>
</dbReference>
<feature type="transmembrane region" description="Helical" evidence="1">
    <location>
        <begin position="37"/>
        <end position="59"/>
    </location>
</feature>
<feature type="transmembrane region" description="Helical" evidence="1">
    <location>
        <begin position="179"/>
        <end position="197"/>
    </location>
</feature>
<dbReference type="SUPFAM" id="SSF103481">
    <property type="entry name" value="Multidrug resistance efflux transporter EmrE"/>
    <property type="match status" value="2"/>
</dbReference>
<evidence type="ECO:0000313" key="3">
    <source>
        <dbReference type="EMBL" id="CAB4791209.1"/>
    </source>
</evidence>
<feature type="transmembrane region" description="Helical" evidence="1">
    <location>
        <begin position="271"/>
        <end position="290"/>
    </location>
</feature>
<feature type="transmembrane region" description="Helical" evidence="1">
    <location>
        <begin position="245"/>
        <end position="265"/>
    </location>
</feature>
<dbReference type="Gene3D" id="1.10.3730.20">
    <property type="match status" value="1"/>
</dbReference>
<keyword evidence="1" id="KW-0812">Transmembrane</keyword>
<evidence type="ECO:0000256" key="1">
    <source>
        <dbReference type="SAM" id="Phobius"/>
    </source>
</evidence>
<accession>A0A6J6X450</accession>
<dbReference type="PANTHER" id="PTHR22911:SF79">
    <property type="entry name" value="MOBA-LIKE NTP TRANSFERASE DOMAIN-CONTAINING PROTEIN"/>
    <property type="match status" value="1"/>
</dbReference>
<gene>
    <name evidence="3" type="ORF">UFOPK2975_00642</name>
</gene>
<feature type="transmembrane region" description="Helical" evidence="1">
    <location>
        <begin position="152"/>
        <end position="170"/>
    </location>
</feature>
<keyword evidence="1" id="KW-0472">Membrane</keyword>
<feature type="domain" description="EamA" evidence="2">
    <location>
        <begin position="8"/>
        <end position="142"/>
    </location>
</feature>
<protein>
    <submittedName>
        <fullName evidence="3">Unannotated protein</fullName>
    </submittedName>
</protein>
<feature type="transmembrane region" description="Helical" evidence="1">
    <location>
        <begin position="126"/>
        <end position="146"/>
    </location>
</feature>
<name>A0A6J6X450_9ZZZZ</name>